<comment type="caution">
    <text evidence="2">The sequence shown here is derived from an EMBL/GenBank/DDBJ whole genome shotgun (WGS) entry which is preliminary data.</text>
</comment>
<gene>
    <name evidence="2" type="ORF">HMPREF1862_00591</name>
</gene>
<proteinExistence type="predicted"/>
<evidence type="ECO:0000256" key="1">
    <source>
        <dbReference type="SAM" id="Phobius"/>
    </source>
</evidence>
<feature type="transmembrane region" description="Helical" evidence="1">
    <location>
        <begin position="66"/>
        <end position="85"/>
    </location>
</feature>
<protein>
    <submittedName>
        <fullName evidence="2">Uncharacterized protein</fullName>
    </submittedName>
</protein>
<accession>A0AB34X0M2</accession>
<dbReference type="EMBL" id="LSDN01000012">
    <property type="protein sequence ID" value="KXB81230.1"/>
    <property type="molecule type" value="Genomic_DNA"/>
</dbReference>
<sequence>MLCADASLLNSKNTHAPYIGGMKKIKLNRSPVYVARRAGVLVALIPIICYGLLFTFTKEQTETMPVVAFVFYLMLVSILLASRLLTLKEDKNAG</sequence>
<name>A0AB34X0M2_9ACTO</name>
<evidence type="ECO:0000313" key="3">
    <source>
        <dbReference type="Proteomes" id="UP000070572"/>
    </source>
</evidence>
<keyword evidence="1" id="KW-1133">Transmembrane helix</keyword>
<dbReference type="Proteomes" id="UP000070572">
    <property type="component" value="Unassembled WGS sequence"/>
</dbReference>
<reference evidence="2 3" key="1">
    <citation type="submission" date="2016-01" db="EMBL/GenBank/DDBJ databases">
        <authorList>
            <person name="Mitreva M."/>
            <person name="Pepin K.H."/>
            <person name="Mihindukulasuriya K.A."/>
            <person name="Fulton R."/>
            <person name="Fronick C."/>
            <person name="O'Laughlin M."/>
            <person name="Miner T."/>
            <person name="Herter B."/>
            <person name="Rosa B.A."/>
            <person name="Cordes M."/>
            <person name="Tomlinson C."/>
            <person name="Wollam A."/>
            <person name="Palsikar V.B."/>
            <person name="Mardis E.R."/>
            <person name="Wilson R.K."/>
        </authorList>
    </citation>
    <scope>NUCLEOTIDE SEQUENCE [LARGE SCALE GENOMIC DNA]</scope>
    <source>
        <strain evidence="2 3">DNF00696</strain>
    </source>
</reference>
<evidence type="ECO:0000313" key="2">
    <source>
        <dbReference type="EMBL" id="KXB81230.1"/>
    </source>
</evidence>
<organism evidence="2 3">
    <name type="scientific">Varibaculum cambriense</name>
    <dbReference type="NCBI Taxonomy" id="184870"/>
    <lineage>
        <taxon>Bacteria</taxon>
        <taxon>Bacillati</taxon>
        <taxon>Actinomycetota</taxon>
        <taxon>Actinomycetes</taxon>
        <taxon>Actinomycetales</taxon>
        <taxon>Actinomycetaceae</taxon>
        <taxon>Varibaculum</taxon>
    </lineage>
</organism>
<dbReference type="AlphaFoldDB" id="A0AB34X0M2"/>
<keyword evidence="1" id="KW-0472">Membrane</keyword>
<feature type="transmembrane region" description="Helical" evidence="1">
    <location>
        <begin position="34"/>
        <end position="54"/>
    </location>
</feature>
<keyword evidence="1" id="KW-0812">Transmembrane</keyword>